<evidence type="ECO:0008006" key="4">
    <source>
        <dbReference type="Google" id="ProtNLM"/>
    </source>
</evidence>
<dbReference type="EMBL" id="JBHTLQ010000012">
    <property type="protein sequence ID" value="MFD1190427.1"/>
    <property type="molecule type" value="Genomic_DNA"/>
</dbReference>
<dbReference type="PANTHER" id="PTHR35580:SF1">
    <property type="entry name" value="PHYTASE-LIKE DOMAIN-CONTAINING PROTEIN"/>
    <property type="match status" value="1"/>
</dbReference>
<proteinExistence type="predicted"/>
<name>A0ABW3T120_9CAUL</name>
<protein>
    <recommendedName>
        <fullName evidence="4">Regulatory protein FlaEY</fullName>
    </recommendedName>
</protein>
<dbReference type="Proteomes" id="UP001597216">
    <property type="component" value="Unassembled WGS sequence"/>
</dbReference>
<evidence type="ECO:0000256" key="1">
    <source>
        <dbReference type="SAM" id="MobiDB-lite"/>
    </source>
</evidence>
<sequence>MSFDASILTAYYNARSGVGTSSSGASTTTPTKYAPTAPWTPSGTKTLSNDTSLMSAAVKNAMLGRKLVDENAAKLDLAGASDDYRKLFALYQSLDTLNGVANQISGKGLTSIDKDRIKSVFAKGLAEVTTYAESLKLDQIRITRGEATDKAQTKIGVPKVAPDYVTPPLVTGDVSQPVDAFQGDVQFNISVKRIGVTHDIPIDLSEMGSTPRNMANVVNFINDKLADAGVATRVASQRTPGGDRTVQVNGKAVKVGTNPDSWALKVKVDSGDTVTFQPVKTAGSVYVAQSVGNPDPDGKSTTNDGVTNRQLLKFQTDTTDVAAPGQALGEANWVDGRLWSEDMDKTVGTVRATQVGPDGSVYVLADVTGKVSGQDIKGTQDVALMKYDSAGKLMFTRTLGAASTASGLALAVSADGEVAVAGKVTGGLAGATEGALNSGETGSFATSSDSFVTLFDEEGQEVWTQRRGARQNDEATSIAFGADGEVYVAGRSQSALPGTSALGDWDSYIEGFKADAKGKVSTLFTQSVGSSGADRPGGLVVDGDSLVLANNENGRAVLHRFDVSGTAPVETGVRDLGDLQGGDISGLALNDDGQVVIAGSTRNGALDAGDITRALGGGMDAFVAQVSADLTPTAGDSLAYYGGAGDDKVTGLAVADGKVFLLGQAGSDLPDQAALGKKDGFLAQIDVAAGAVAWSRRFTGKDGYATPTAIAADAVGASVLDRIGLPQGTLSGTGSQQITALTSIRAGDQFQVRAGEGSSAKTITIEANETLETLANKVRRASNYQAKVDIVTVEGTRRLKVTPINPRSTLEFFDGKTGKDALSLLGVSEGVVRSTTTNKDGKTVPADGGGQIFGLKMDKDLKLDTASDISHTLAELATAMGVVRDAYKELKDLSTPASVKNAEKAKAASGKAPAYLTNQISNYQAALDRLTGGG</sequence>
<evidence type="ECO:0000313" key="3">
    <source>
        <dbReference type="Proteomes" id="UP001597216"/>
    </source>
</evidence>
<dbReference type="RefSeq" id="WP_377353161.1">
    <property type="nucleotide sequence ID" value="NZ_JBHTLQ010000012.1"/>
</dbReference>
<organism evidence="2 3">
    <name type="scientific">Phenylobacterium conjunctum</name>
    <dbReference type="NCBI Taxonomy" id="1298959"/>
    <lineage>
        <taxon>Bacteria</taxon>
        <taxon>Pseudomonadati</taxon>
        <taxon>Pseudomonadota</taxon>
        <taxon>Alphaproteobacteria</taxon>
        <taxon>Caulobacterales</taxon>
        <taxon>Caulobacteraceae</taxon>
        <taxon>Phenylobacterium</taxon>
    </lineage>
</organism>
<reference evidence="3" key="1">
    <citation type="journal article" date="2019" name="Int. J. Syst. Evol. Microbiol.">
        <title>The Global Catalogue of Microorganisms (GCM) 10K type strain sequencing project: providing services to taxonomists for standard genome sequencing and annotation.</title>
        <authorList>
            <consortium name="The Broad Institute Genomics Platform"/>
            <consortium name="The Broad Institute Genome Sequencing Center for Infectious Disease"/>
            <person name="Wu L."/>
            <person name="Ma J."/>
        </authorList>
    </citation>
    <scope>NUCLEOTIDE SEQUENCE [LARGE SCALE GENOMIC DNA]</scope>
    <source>
        <strain evidence="3">CCUG 55074</strain>
    </source>
</reference>
<feature type="compositionally biased region" description="Low complexity" evidence="1">
    <location>
        <begin position="18"/>
        <end position="41"/>
    </location>
</feature>
<dbReference type="InterPro" id="IPR052918">
    <property type="entry name" value="Motility_Chemotaxis_Reg"/>
</dbReference>
<accession>A0ABW3T120</accession>
<gene>
    <name evidence="2" type="ORF">ACFQ27_07530</name>
</gene>
<keyword evidence="3" id="KW-1185">Reference proteome</keyword>
<evidence type="ECO:0000313" key="2">
    <source>
        <dbReference type="EMBL" id="MFD1190427.1"/>
    </source>
</evidence>
<comment type="caution">
    <text evidence="2">The sequence shown here is derived from an EMBL/GenBank/DDBJ whole genome shotgun (WGS) entry which is preliminary data.</text>
</comment>
<dbReference type="SUPFAM" id="SSF75011">
    <property type="entry name" value="3-carboxy-cis,cis-mucoante lactonizing enzyme"/>
    <property type="match status" value="1"/>
</dbReference>
<dbReference type="PANTHER" id="PTHR35580">
    <property type="entry name" value="CELL SURFACE GLYCOPROTEIN (S-LAYER PROTEIN)-LIKE PROTEIN"/>
    <property type="match status" value="1"/>
</dbReference>
<feature type="region of interest" description="Disordered" evidence="1">
    <location>
        <begin position="18"/>
        <end position="45"/>
    </location>
</feature>